<dbReference type="STRING" id="1520.LF65_04227"/>
<dbReference type="GO" id="GO:0008967">
    <property type="term" value="F:phosphoglycolate phosphatase activity"/>
    <property type="evidence" value="ECO:0007669"/>
    <property type="project" value="TreeGrafter"/>
</dbReference>
<dbReference type="SFLD" id="SFLDG01135">
    <property type="entry name" value="C1.5.6:_HAD__Beta-PGM__Phospha"/>
    <property type="match status" value="1"/>
</dbReference>
<evidence type="ECO:0000313" key="2">
    <source>
        <dbReference type="Proteomes" id="UP000031866"/>
    </source>
</evidence>
<dbReference type="FunFam" id="3.40.50.1000:FF:000022">
    <property type="entry name" value="Phosphoglycolate phosphatase"/>
    <property type="match status" value="1"/>
</dbReference>
<dbReference type="SUPFAM" id="SSF56784">
    <property type="entry name" value="HAD-like"/>
    <property type="match status" value="1"/>
</dbReference>
<dbReference type="InterPro" id="IPR023198">
    <property type="entry name" value="PGP-like_dom2"/>
</dbReference>
<dbReference type="SFLD" id="SFLDS00003">
    <property type="entry name" value="Haloacid_Dehalogenase"/>
    <property type="match status" value="1"/>
</dbReference>
<keyword evidence="1" id="KW-0378">Hydrolase</keyword>
<dbReference type="Gene3D" id="1.10.150.240">
    <property type="entry name" value="Putative phosphatase, domain 2"/>
    <property type="match status" value="1"/>
</dbReference>
<proteinExistence type="predicted"/>
<dbReference type="RefSeq" id="WP_041898705.1">
    <property type="nucleotide sequence ID" value="NZ_CP010086.2"/>
</dbReference>
<dbReference type="PANTHER" id="PTHR43434:SF1">
    <property type="entry name" value="PHOSPHOGLYCOLATE PHOSPHATASE"/>
    <property type="match status" value="1"/>
</dbReference>
<dbReference type="GO" id="GO:0006281">
    <property type="term" value="P:DNA repair"/>
    <property type="evidence" value="ECO:0007669"/>
    <property type="project" value="TreeGrafter"/>
</dbReference>
<accession>A0A0B5QRS8</accession>
<dbReference type="InterPro" id="IPR006439">
    <property type="entry name" value="HAD-SF_hydro_IA"/>
</dbReference>
<dbReference type="GO" id="GO:0005829">
    <property type="term" value="C:cytosol"/>
    <property type="evidence" value="ECO:0007669"/>
    <property type="project" value="TreeGrafter"/>
</dbReference>
<organism evidence="1 2">
    <name type="scientific">Clostridium beijerinckii</name>
    <name type="common">Clostridium MP</name>
    <dbReference type="NCBI Taxonomy" id="1520"/>
    <lineage>
        <taxon>Bacteria</taxon>
        <taxon>Bacillati</taxon>
        <taxon>Bacillota</taxon>
        <taxon>Clostridia</taxon>
        <taxon>Eubacteriales</taxon>
        <taxon>Clostridiaceae</taxon>
        <taxon>Clostridium</taxon>
    </lineage>
</organism>
<dbReference type="InterPro" id="IPR050155">
    <property type="entry name" value="HAD-like_hydrolase_sf"/>
</dbReference>
<sequence>MKKYDTVIFDLDGTLLDTLEDLTDSVNFALVKYNFPSRKKEEVRSFVGNGVGRLMELSVPDGLNNPYYKECLADFRSHYSKNMQNKTKAYEGIMELLDVLSKENYKLAIVSNKFDTAVKELNKVYFEQYIKVSIGESSNIAKKPAPDTVIKALKELDSTTDKAIYVGDSEVDVKTARNSGVKCVGVTWGFRDRDLLKEKGADYIIDNPCELLDIISNFEN</sequence>
<evidence type="ECO:0000313" key="1">
    <source>
        <dbReference type="EMBL" id="AJH00768.1"/>
    </source>
</evidence>
<dbReference type="InterPro" id="IPR036412">
    <property type="entry name" value="HAD-like_sf"/>
</dbReference>
<dbReference type="AlphaFoldDB" id="A0A0B5QRS8"/>
<dbReference type="EMBL" id="CP010086">
    <property type="protein sequence ID" value="AJH00768.1"/>
    <property type="molecule type" value="Genomic_DNA"/>
</dbReference>
<dbReference type="InterPro" id="IPR023214">
    <property type="entry name" value="HAD_sf"/>
</dbReference>
<name>A0A0B5QRS8_CLOBE</name>
<dbReference type="KEGG" id="cbei:LF65_04227"/>
<dbReference type="Pfam" id="PF13419">
    <property type="entry name" value="HAD_2"/>
    <property type="match status" value="1"/>
</dbReference>
<dbReference type="NCBIfam" id="TIGR01549">
    <property type="entry name" value="HAD-SF-IA-v1"/>
    <property type="match status" value="1"/>
</dbReference>
<dbReference type="PANTHER" id="PTHR43434">
    <property type="entry name" value="PHOSPHOGLYCOLATE PHOSPHATASE"/>
    <property type="match status" value="1"/>
</dbReference>
<dbReference type="InterPro" id="IPR041492">
    <property type="entry name" value="HAD_2"/>
</dbReference>
<protein>
    <submittedName>
        <fullName evidence="1">HAD family hydrolase</fullName>
    </submittedName>
</protein>
<dbReference type="SFLD" id="SFLDG01129">
    <property type="entry name" value="C1.5:_HAD__Beta-PGM__Phosphata"/>
    <property type="match status" value="1"/>
</dbReference>
<dbReference type="OrthoDB" id="9807630at2"/>
<reference evidence="2" key="1">
    <citation type="submission" date="2014-12" db="EMBL/GenBank/DDBJ databases">
        <title>Genome sequence of Clostridium beijerinckii strain 59B.</title>
        <authorList>
            <person name="Little G.T."/>
            <person name="Minton N.P."/>
        </authorList>
    </citation>
    <scope>NUCLEOTIDE SEQUENCE [LARGE SCALE GENOMIC DNA]</scope>
    <source>
        <strain evidence="2">59B</strain>
    </source>
</reference>
<dbReference type="Proteomes" id="UP000031866">
    <property type="component" value="Chromosome"/>
</dbReference>
<gene>
    <name evidence="1" type="ORF">LF65_04227</name>
</gene>
<dbReference type="Gene3D" id="3.40.50.1000">
    <property type="entry name" value="HAD superfamily/HAD-like"/>
    <property type="match status" value="1"/>
</dbReference>